<gene>
    <name evidence="1" type="ORF">MJA45_11370</name>
</gene>
<protein>
    <recommendedName>
        <fullName evidence="3">Alpha-L-rhamnosidase-like protein</fullName>
    </recommendedName>
</protein>
<dbReference type="PANTHER" id="PTHR36848">
    <property type="entry name" value="DNA-BINDING PROTEIN (PUTATIVE SECRETED PROTEIN)-RELATED"/>
    <property type="match status" value="1"/>
</dbReference>
<dbReference type="EMBL" id="CP130318">
    <property type="protein sequence ID" value="WNQ13581.1"/>
    <property type="molecule type" value="Genomic_DNA"/>
</dbReference>
<keyword evidence="2" id="KW-1185">Reference proteome</keyword>
<proteinExistence type="predicted"/>
<dbReference type="KEGG" id="paun:MJA45_11370"/>
<dbReference type="PANTHER" id="PTHR36848:SF2">
    <property type="entry name" value="SECRETED PROTEIN"/>
    <property type="match status" value="1"/>
</dbReference>
<evidence type="ECO:0000313" key="1">
    <source>
        <dbReference type="EMBL" id="WNQ13581.1"/>
    </source>
</evidence>
<evidence type="ECO:0000313" key="2">
    <source>
        <dbReference type="Proteomes" id="UP001305702"/>
    </source>
</evidence>
<reference evidence="1 2" key="1">
    <citation type="submission" date="2022-02" db="EMBL/GenBank/DDBJ databases">
        <title>Paenibacillus sp. MBLB1776 Whole Genome Shotgun Sequencing.</title>
        <authorList>
            <person name="Hwang C.Y."/>
            <person name="Cho E.-S."/>
            <person name="Seo M.-J."/>
        </authorList>
    </citation>
    <scope>NUCLEOTIDE SEQUENCE [LARGE SCALE GENOMIC DNA]</scope>
    <source>
        <strain evidence="1 2">MBLB1776</strain>
    </source>
</reference>
<dbReference type="SUPFAM" id="SSF49785">
    <property type="entry name" value="Galactose-binding domain-like"/>
    <property type="match status" value="1"/>
</dbReference>
<sequence length="1284" mass="143012">MMTIKQMAERFASPDPHYGPVPFWWWSGEEVTEERVRWQLRKFREGGLRNIGIIHLAPTGPQYGSCGDSPVHRSSEWWVLFEVALREAERLGMRLWFYDQIGFSGANELARLVSVHPDYAGYQLRRFAPGEEFPADAELLAETPDYRYGAVRQGFNWLDPEAAAVLMDRVHGELERRFPNDLGKTLAGSFQDELPPMPLWSPDVPALYAERYGEDLLGKLAALFDDIEGAEEVRRRVYAIAAELAQQSWFIPLGSWHKKHGMLIGCDQAGPARRADVHGSQRLYLDYFRTHRWYNAPGSDMDGEIKPHSSMVHLNEGSRVWLEAFHSSGWGGTIEETMHWLVPWLQAGATLFSPHAVYYSTRGGWWEWAPPDTGWRQPYFEHYGIFADTVSRVCRLLSSGTHVADIAVHYPSYAAVGYLSLDDIKPMEHPMAASNRDPNEKITHLHEVFRDVSGTVNRRDTAAYPGALRSAHRDFDILDDSAIERAEITTEGGLALAGEQFRVLVLSGTTIMTDQALAHVNQMLEQGGLVIGVKVPENEQRALPGAVYVATAEEAATLIERQLPKRVEGPGLSLHRTVDGADMYLLMPADGSLLRMHEPADGQTETLQPAAYRLRTAGTPQLWDPVTGRIEEIAFRRNGEYVELDVSFGDWPAALIVCAEELPAAKNAPLPAQAEGGRYPAEPGVWPEEAADIRLLADWRVRVEATLDNRYGDFDLHQEERGLMPPERRIMQVRTEEGPGDGLAADWHLPSTPDGDWEERLWSESAYWLVHKGDSFDADLAQPLVYSTVFGDLAFRTWAGRMGRVPRRFLHLGSARKGEHVWAQTAAVAPKAGRYSLRTESNADLTGWVNGQAIEWFGGPEEKTAWVELLEGPNTVLLRAEARANGMMRAGVELNAAAGEPLPKWIYAQQPNPNSTFRKVLETPPGKRADKVRLVFAARGRVVLQVNGAAVTEHGDFNPYIRQGQEEVDLTPYWREGSNEVKFLLPEGAGEVFADGRIEWLDGGATPFCTGLDWKDEEGRQPLILHDAVLQFAETESLWINPRPHPLPGVGWLMPESVPSSPPVPFAADLNAVGKPVWLRFPLPVGAHRMKLETTGQARVWINGEERPCAAGTVSFPPQPAGTLAAVRIVPDGAQTEAAVLTAPVRFEVVPFSGELGDWRTALHLLHHSGVVEYETDLDLASPAEAALDLGHVRGTAEVWLDGRPLGVRVWRPYRFSLGTLEAGAHRLRIRVTNTLGTHYEYGRPTSLVGANPDITYWDRTNRPEWQAAFPSGGLYGPVRLALI</sequence>
<dbReference type="InterPro" id="IPR008979">
    <property type="entry name" value="Galactose-bd-like_sf"/>
</dbReference>
<accession>A0AA96LGS8</accession>
<evidence type="ECO:0008006" key="3">
    <source>
        <dbReference type="Google" id="ProtNLM"/>
    </source>
</evidence>
<dbReference type="RefSeq" id="WP_315607364.1">
    <property type="nucleotide sequence ID" value="NZ_CP130318.1"/>
</dbReference>
<dbReference type="Proteomes" id="UP001305702">
    <property type="component" value="Chromosome"/>
</dbReference>
<dbReference type="Gene3D" id="2.60.120.260">
    <property type="entry name" value="Galactose-binding domain-like"/>
    <property type="match status" value="2"/>
</dbReference>
<dbReference type="InterPro" id="IPR053161">
    <property type="entry name" value="Ulvan_degrading_GH"/>
</dbReference>
<organism evidence="1 2">
    <name type="scientific">Paenibacillus aurantius</name>
    <dbReference type="NCBI Taxonomy" id="2918900"/>
    <lineage>
        <taxon>Bacteria</taxon>
        <taxon>Bacillati</taxon>
        <taxon>Bacillota</taxon>
        <taxon>Bacilli</taxon>
        <taxon>Bacillales</taxon>
        <taxon>Paenibacillaceae</taxon>
        <taxon>Paenibacillus</taxon>
    </lineage>
</organism>
<name>A0AA96LGS8_9BACL</name>